<comment type="similarity">
    <text evidence="3">Belongs to the Ahb/Nir family.</text>
</comment>
<evidence type="ECO:0000313" key="10">
    <source>
        <dbReference type="Proteomes" id="UP000199630"/>
    </source>
</evidence>
<name>A0A1I3R3W0_9RHOB</name>
<evidence type="ECO:0000256" key="6">
    <source>
        <dbReference type="ARBA" id="ARBA00073232"/>
    </source>
</evidence>
<evidence type="ECO:0000313" key="9">
    <source>
        <dbReference type="EMBL" id="SFJ41254.1"/>
    </source>
</evidence>
<dbReference type="FunFam" id="3.30.70.3460:FF:000001">
    <property type="entry name" value="Heme d1 biosynthesis protein NirG"/>
    <property type="match status" value="1"/>
</dbReference>
<comment type="pathway">
    <text evidence="2">Porphyrin-containing compound metabolism.</text>
</comment>
<dbReference type="PANTHER" id="PTHR43413:SF1">
    <property type="entry name" value="SIROHEME DECARBOXYLASE NIRL SUBUNIT"/>
    <property type="match status" value="1"/>
</dbReference>
<evidence type="ECO:0000256" key="3">
    <source>
        <dbReference type="ARBA" id="ARBA00023457"/>
    </source>
</evidence>
<dbReference type="AlphaFoldDB" id="A0A1I3R3W0"/>
<dbReference type="Pfam" id="PF22451">
    <property type="entry name" value="NirdL-like_HTH"/>
    <property type="match status" value="1"/>
</dbReference>
<dbReference type="EMBL" id="FORH01000003">
    <property type="protein sequence ID" value="SFJ41254.1"/>
    <property type="molecule type" value="Genomic_DNA"/>
</dbReference>
<keyword evidence="1" id="KW-0456">Lyase</keyword>
<feature type="domain" description="Siroheme decarboxylase NirL-like HTH" evidence="8">
    <location>
        <begin position="15"/>
        <end position="60"/>
    </location>
</feature>
<dbReference type="RefSeq" id="WP_090060615.1">
    <property type="nucleotide sequence ID" value="NZ_FORH01000003.1"/>
</dbReference>
<evidence type="ECO:0000256" key="2">
    <source>
        <dbReference type="ARBA" id="ARBA00023444"/>
    </source>
</evidence>
<dbReference type="InterPro" id="IPR019888">
    <property type="entry name" value="Tscrpt_reg_AsnC-like"/>
</dbReference>
<dbReference type="Gene3D" id="3.30.70.3460">
    <property type="match status" value="1"/>
</dbReference>
<protein>
    <recommendedName>
        <fullName evidence="6">Siroheme decarboxylase NirG subunit</fullName>
        <ecNumber evidence="4">4.1.1.111</ecNumber>
    </recommendedName>
</protein>
<dbReference type="InterPro" id="IPR036390">
    <property type="entry name" value="WH_DNA-bd_sf"/>
</dbReference>
<organism evidence="9 10">
    <name type="scientific">Celeribacter neptunius</name>
    <dbReference type="NCBI Taxonomy" id="588602"/>
    <lineage>
        <taxon>Bacteria</taxon>
        <taxon>Pseudomonadati</taxon>
        <taxon>Pseudomonadota</taxon>
        <taxon>Alphaproteobacteria</taxon>
        <taxon>Rhodobacterales</taxon>
        <taxon>Roseobacteraceae</taxon>
        <taxon>Celeribacter</taxon>
    </lineage>
</organism>
<evidence type="ECO:0000256" key="1">
    <source>
        <dbReference type="ARBA" id="ARBA00023239"/>
    </source>
</evidence>
<dbReference type="InterPro" id="IPR040523">
    <property type="entry name" value="AsnC_trans_reg2"/>
</dbReference>
<dbReference type="PANTHER" id="PTHR43413">
    <property type="entry name" value="TRANSCRIPTIONAL REGULATOR, ASNC FAMILY"/>
    <property type="match status" value="1"/>
</dbReference>
<proteinExistence type="inferred from homology"/>
<dbReference type="EC" id="4.1.1.111" evidence="4"/>
<dbReference type="Proteomes" id="UP000199630">
    <property type="component" value="Unassembled WGS sequence"/>
</dbReference>
<evidence type="ECO:0000259" key="7">
    <source>
        <dbReference type="Pfam" id="PF17805"/>
    </source>
</evidence>
<dbReference type="STRING" id="588602.SAMN04487991_2079"/>
<dbReference type="InterPro" id="IPR036388">
    <property type="entry name" value="WH-like_DNA-bd_sf"/>
</dbReference>
<keyword evidence="10" id="KW-1185">Reference proteome</keyword>
<evidence type="ECO:0000256" key="4">
    <source>
        <dbReference type="ARBA" id="ARBA00023471"/>
    </source>
</evidence>
<sequence>MRREPLPHDALDTADRTLINMLQDGLPITSRPFAGIAAELGLTEAAVLLRIARLRDIGAITRFGPFLDAAAMGGAFCLCAMDVPEPRFDAVVTLVNAHPEVAHNYQRIHRLNMWFVLACDRPEGIGQVADRIEAETGLPVLRFPKLKEFFIGFKVTA</sequence>
<dbReference type="SMART" id="SM00344">
    <property type="entry name" value="HTH_ASNC"/>
    <property type="match status" value="1"/>
</dbReference>
<dbReference type="SUPFAM" id="SSF46785">
    <property type="entry name" value="Winged helix' DNA-binding domain"/>
    <property type="match status" value="1"/>
</dbReference>
<dbReference type="GO" id="GO:0016829">
    <property type="term" value="F:lyase activity"/>
    <property type="evidence" value="ECO:0007669"/>
    <property type="project" value="UniProtKB-KW"/>
</dbReference>
<comment type="catalytic activity">
    <reaction evidence="5">
        <text>siroheme + 2 H(+) = 12,18-didecarboxysiroheme + 2 CO2</text>
        <dbReference type="Rhea" id="RHEA:19093"/>
        <dbReference type="ChEBI" id="CHEBI:15378"/>
        <dbReference type="ChEBI" id="CHEBI:16526"/>
        <dbReference type="ChEBI" id="CHEBI:60052"/>
        <dbReference type="ChEBI" id="CHEBI:140497"/>
        <dbReference type="EC" id="4.1.1.111"/>
    </reaction>
</comment>
<dbReference type="Gene3D" id="1.10.10.10">
    <property type="entry name" value="Winged helix-like DNA-binding domain superfamily/Winged helix DNA-binding domain"/>
    <property type="match status" value="1"/>
</dbReference>
<dbReference type="OrthoDB" id="9806536at2"/>
<evidence type="ECO:0000259" key="8">
    <source>
        <dbReference type="Pfam" id="PF22451"/>
    </source>
</evidence>
<dbReference type="InterPro" id="IPR050684">
    <property type="entry name" value="HTH-Siroheme_Decarb"/>
</dbReference>
<gene>
    <name evidence="9" type="ORF">SAMN04487991_2079</name>
</gene>
<accession>A0A1I3R3W0</accession>
<reference evidence="10" key="1">
    <citation type="submission" date="2016-10" db="EMBL/GenBank/DDBJ databases">
        <authorList>
            <person name="Varghese N."/>
            <person name="Submissions S."/>
        </authorList>
    </citation>
    <scope>NUCLEOTIDE SEQUENCE [LARGE SCALE GENOMIC DNA]</scope>
    <source>
        <strain evidence="10">DSM 26471</strain>
    </source>
</reference>
<feature type="domain" description="Siroheme decarboxylase AsnC-like ligand binding" evidence="7">
    <location>
        <begin position="77"/>
        <end position="149"/>
    </location>
</feature>
<evidence type="ECO:0000256" key="5">
    <source>
        <dbReference type="ARBA" id="ARBA00048470"/>
    </source>
</evidence>
<dbReference type="InterPro" id="IPR053953">
    <property type="entry name" value="NirdL-like_HTH"/>
</dbReference>
<dbReference type="Pfam" id="PF17805">
    <property type="entry name" value="AsnC_trans_reg2"/>
    <property type="match status" value="1"/>
</dbReference>